<comment type="caution">
    <text evidence="1">The sequence shown here is derived from an EMBL/GenBank/DDBJ whole genome shotgun (WGS) entry which is preliminary data.</text>
</comment>
<sequence length="301" mass="32937">MYEAVVIGSGPAGLNAALYLKRAGKNVIVIEKEYEGTGQIVQSICVENYLGFQPLSGEELGERFRRHVLSEYVPILEDEVTEIIHKDTWHVILLSGKTVEAETLIYAAGASPRKLGISGEETYQGKGMSYCAYCDGSLYKGKDTAVIGGGDTALDDAMYLSELCRKVYLIHRRAEFKGNEAAVEILKKKENVEFILETSVREIKGQKRLEEILLDNGKKISVTGLFVAIGSLPAADLIEKYVQRDENGYVIAGEDGLTSSSGLFVAGDVRTKKLRQVITAVSDGANAAASAIHYLKFCRKR</sequence>
<protein>
    <submittedName>
        <fullName evidence="1">FAD-binding protein</fullName>
    </submittedName>
</protein>
<evidence type="ECO:0000313" key="2">
    <source>
        <dbReference type="Proteomes" id="UP000307720"/>
    </source>
</evidence>
<evidence type="ECO:0000313" key="1">
    <source>
        <dbReference type="EMBL" id="TGX97633.1"/>
    </source>
</evidence>
<gene>
    <name evidence="1" type="ORF">E5357_11850</name>
</gene>
<proteinExistence type="predicted"/>
<organism evidence="1 2">
    <name type="scientific">Hominisplanchenecus murintestinalis</name>
    <dbReference type="NCBI Taxonomy" id="2941517"/>
    <lineage>
        <taxon>Bacteria</taxon>
        <taxon>Bacillati</taxon>
        <taxon>Bacillota</taxon>
        <taxon>Clostridia</taxon>
        <taxon>Lachnospirales</taxon>
        <taxon>Lachnospiraceae</taxon>
        <taxon>Hominisplanchenecus</taxon>
    </lineage>
</organism>
<keyword evidence="2" id="KW-1185">Reference proteome</keyword>
<reference evidence="1" key="1">
    <citation type="submission" date="2019-04" db="EMBL/GenBank/DDBJ databases">
        <title>Microbes associate with the intestines of laboratory mice.</title>
        <authorList>
            <person name="Navarre W."/>
            <person name="Wong E."/>
            <person name="Huang K."/>
            <person name="Tropini C."/>
            <person name="Ng K."/>
            <person name="Yu B."/>
        </authorList>
    </citation>
    <scope>NUCLEOTIDE SEQUENCE</scope>
    <source>
        <strain evidence="1">NM72_1-8</strain>
    </source>
</reference>
<name>A0AC61QXA1_9FIRM</name>
<accession>A0AC61QXA1</accession>
<dbReference type="EMBL" id="SRZB01000028">
    <property type="protein sequence ID" value="TGX97633.1"/>
    <property type="molecule type" value="Genomic_DNA"/>
</dbReference>
<dbReference type="Proteomes" id="UP000307720">
    <property type="component" value="Unassembled WGS sequence"/>
</dbReference>